<dbReference type="PANTHER" id="PTHR16024:SF6">
    <property type="entry name" value="XK-RELATED PROTEIN"/>
    <property type="match status" value="1"/>
</dbReference>
<comment type="caution">
    <text evidence="9">The sequence shown here is derived from an EMBL/GenBank/DDBJ whole genome shotgun (WGS) entry which is preliminary data.</text>
</comment>
<evidence type="ECO:0000256" key="4">
    <source>
        <dbReference type="ARBA" id="ARBA00022692"/>
    </source>
</evidence>
<keyword evidence="3" id="KW-1003">Cell membrane</keyword>
<feature type="transmembrane region" description="Helical" evidence="7">
    <location>
        <begin position="72"/>
        <end position="92"/>
    </location>
</feature>
<feature type="transmembrane region" description="Helical" evidence="7">
    <location>
        <begin position="210"/>
        <end position="228"/>
    </location>
</feature>
<evidence type="ECO:0000313" key="10">
    <source>
        <dbReference type="Proteomes" id="UP001627154"/>
    </source>
</evidence>
<feature type="transmembrane region" description="Helical" evidence="7">
    <location>
        <begin position="121"/>
        <end position="140"/>
    </location>
</feature>
<keyword evidence="5 7" id="KW-1133">Transmembrane helix</keyword>
<feature type="transmembrane region" description="Helical" evidence="7">
    <location>
        <begin position="351"/>
        <end position="372"/>
    </location>
</feature>
<dbReference type="InterPro" id="IPR018629">
    <property type="entry name" value="XK-rel"/>
</dbReference>
<feature type="transmembrane region" description="Helical" evidence="7">
    <location>
        <begin position="321"/>
        <end position="339"/>
    </location>
</feature>
<dbReference type="InterPro" id="IPR050895">
    <property type="entry name" value="XK-related_scramblase"/>
</dbReference>
<reference evidence="9 10" key="1">
    <citation type="journal article" date="2024" name="bioRxiv">
        <title>A reference genome for Trichogramma kaykai: A tiny desert-dwelling parasitoid wasp with competing sex-ratio distorters.</title>
        <authorList>
            <person name="Culotta J."/>
            <person name="Lindsey A.R."/>
        </authorList>
    </citation>
    <scope>NUCLEOTIDE SEQUENCE [LARGE SCALE GENOMIC DNA]</scope>
    <source>
        <strain evidence="9 10">KSX58</strain>
    </source>
</reference>
<dbReference type="AlphaFoldDB" id="A0ABD2W5D5"/>
<gene>
    <name evidence="9" type="ORF">TKK_017019</name>
</gene>
<dbReference type="EMBL" id="JBJJXI010000136">
    <property type="protein sequence ID" value="KAL3387939.1"/>
    <property type="molecule type" value="Genomic_DNA"/>
</dbReference>
<evidence type="ECO:0000256" key="7">
    <source>
        <dbReference type="RuleBase" id="RU910716"/>
    </source>
</evidence>
<proteinExistence type="inferred from homology"/>
<comment type="similarity">
    <text evidence="2 7">Belongs to the XK family.</text>
</comment>
<evidence type="ECO:0000256" key="6">
    <source>
        <dbReference type="ARBA" id="ARBA00023136"/>
    </source>
</evidence>
<comment type="subcellular location">
    <subcellularLocation>
        <location evidence="1">Cell membrane</location>
        <topology evidence="1">Multi-pass membrane protein</topology>
    </subcellularLocation>
    <subcellularLocation>
        <location evidence="7">Membrane</location>
        <topology evidence="7">Multi-pass membrane protein</topology>
    </subcellularLocation>
</comment>
<evidence type="ECO:0000256" key="2">
    <source>
        <dbReference type="ARBA" id="ARBA00008789"/>
    </source>
</evidence>
<evidence type="ECO:0000256" key="5">
    <source>
        <dbReference type="ARBA" id="ARBA00022989"/>
    </source>
</evidence>
<feature type="transmembrane region" description="Helical" evidence="7">
    <location>
        <begin position="378"/>
        <end position="404"/>
    </location>
</feature>
<feature type="transmembrane region" description="Helical" evidence="7">
    <location>
        <begin position="264"/>
        <end position="287"/>
    </location>
</feature>
<keyword evidence="4 7" id="KW-0812">Transmembrane</keyword>
<dbReference type="GO" id="GO:0005886">
    <property type="term" value="C:plasma membrane"/>
    <property type="evidence" value="ECO:0007669"/>
    <property type="project" value="UniProtKB-SubCell"/>
</dbReference>
<protein>
    <recommendedName>
        <fullName evidence="7">XK-related protein</fullName>
    </recommendedName>
</protein>
<dbReference type="Proteomes" id="UP001627154">
    <property type="component" value="Unassembled WGS sequence"/>
</dbReference>
<dbReference type="Pfam" id="PF09815">
    <property type="entry name" value="XK-related"/>
    <property type="match status" value="1"/>
</dbReference>
<feature type="region of interest" description="Disordered" evidence="8">
    <location>
        <begin position="1"/>
        <end position="25"/>
    </location>
</feature>
<evidence type="ECO:0000256" key="1">
    <source>
        <dbReference type="ARBA" id="ARBA00004651"/>
    </source>
</evidence>
<organism evidence="9 10">
    <name type="scientific">Trichogramma kaykai</name>
    <dbReference type="NCBI Taxonomy" id="54128"/>
    <lineage>
        <taxon>Eukaryota</taxon>
        <taxon>Metazoa</taxon>
        <taxon>Ecdysozoa</taxon>
        <taxon>Arthropoda</taxon>
        <taxon>Hexapoda</taxon>
        <taxon>Insecta</taxon>
        <taxon>Pterygota</taxon>
        <taxon>Neoptera</taxon>
        <taxon>Endopterygota</taxon>
        <taxon>Hymenoptera</taxon>
        <taxon>Apocrita</taxon>
        <taxon>Proctotrupomorpha</taxon>
        <taxon>Chalcidoidea</taxon>
        <taxon>Trichogrammatidae</taxon>
        <taxon>Trichogramma</taxon>
    </lineage>
</organism>
<evidence type="ECO:0000313" key="9">
    <source>
        <dbReference type="EMBL" id="KAL3387939.1"/>
    </source>
</evidence>
<evidence type="ECO:0000256" key="3">
    <source>
        <dbReference type="ARBA" id="ARBA00022475"/>
    </source>
</evidence>
<name>A0ABD2W5D5_9HYME</name>
<accession>A0ABD2W5D5</accession>
<sequence>MELEETSKALKPSKETTDVENPKDVTDIPPKDCAISTWDIIFLFLSIVTHCTDIGIDVNLVVQYYLNNKITMFIWTITLILVPSFINTIVSLQMYEQDEQKKLQHGQQTKSTPFYKKIGKFFTVMFIIIFQFTMAQRSYYSLKWALKSNYYGRKKNRLEQKKYFIKMLKAEQDVALLRVLECFIESAPQQILQLSIFVQDYEGEFSLMTLHQIISIISSFISLAWAMVSYHRSIRMAQVDKRNINFAGSVIQFLWHLLITTSRIACVSAVAVYSSMAVILACFFHWLGMTMWVVTESRGLITFCQKSNRVPHLPLTYMERIKSTLFSCVFGFVYIFIYLNPDDNGTYWRHIFYYAICFCENIAASILVIMSIPANYEIIWYHHLLAATCVVPFVTGIIIMIFYYTKFHPSMKHHTISFSKLLRVK</sequence>
<keyword evidence="6 7" id="KW-0472">Membrane</keyword>
<keyword evidence="10" id="KW-1185">Reference proteome</keyword>
<dbReference type="PANTHER" id="PTHR16024">
    <property type="entry name" value="XK-RELATED PROTEIN"/>
    <property type="match status" value="1"/>
</dbReference>
<evidence type="ECO:0000256" key="8">
    <source>
        <dbReference type="SAM" id="MobiDB-lite"/>
    </source>
</evidence>